<organism evidence="1 2">
    <name type="scientific">Dyadobacter pollutisoli</name>
    <dbReference type="NCBI Taxonomy" id="2910158"/>
    <lineage>
        <taxon>Bacteria</taxon>
        <taxon>Pseudomonadati</taxon>
        <taxon>Bacteroidota</taxon>
        <taxon>Cytophagia</taxon>
        <taxon>Cytophagales</taxon>
        <taxon>Spirosomataceae</taxon>
        <taxon>Dyadobacter</taxon>
    </lineage>
</organism>
<name>A0A9E8N470_9BACT</name>
<dbReference type="Proteomes" id="UP001164653">
    <property type="component" value="Chromosome"/>
</dbReference>
<keyword evidence="2" id="KW-1185">Reference proteome</keyword>
<sequence>MNKTASAPVAEAAYGAKKLSKKEIVKKMLDDKDLTERFFNGEISIDEVHAKGIKFVTPI</sequence>
<gene>
    <name evidence="1" type="ORF">ON006_16900</name>
</gene>
<evidence type="ECO:0000313" key="2">
    <source>
        <dbReference type="Proteomes" id="UP001164653"/>
    </source>
</evidence>
<protein>
    <submittedName>
        <fullName evidence="1">Uncharacterized protein</fullName>
    </submittedName>
</protein>
<proteinExistence type="predicted"/>
<reference evidence="1" key="1">
    <citation type="submission" date="2022-11" db="EMBL/GenBank/DDBJ databases">
        <title>Dyadobacter pollutisoli sp. nov., isolated from plastic dumped soil.</title>
        <authorList>
            <person name="Kim J.M."/>
            <person name="Kim K.R."/>
            <person name="Lee J.K."/>
            <person name="Hao L."/>
            <person name="Jeon C.O."/>
        </authorList>
    </citation>
    <scope>NUCLEOTIDE SEQUENCE</scope>
    <source>
        <strain evidence="1">U1</strain>
    </source>
</reference>
<accession>A0A9E8N470</accession>
<dbReference type="RefSeq" id="WP_244820548.1">
    <property type="nucleotide sequence ID" value="NZ_CP112998.1"/>
</dbReference>
<dbReference type="KEGG" id="dpf:ON006_16900"/>
<dbReference type="EMBL" id="CP112998">
    <property type="protein sequence ID" value="WAC09430.1"/>
    <property type="molecule type" value="Genomic_DNA"/>
</dbReference>
<evidence type="ECO:0000313" key="1">
    <source>
        <dbReference type="EMBL" id="WAC09430.1"/>
    </source>
</evidence>
<dbReference type="AlphaFoldDB" id="A0A9E8N470"/>